<dbReference type="GO" id="GO:0006508">
    <property type="term" value="P:proteolysis"/>
    <property type="evidence" value="ECO:0007669"/>
    <property type="project" value="TreeGrafter"/>
</dbReference>
<dbReference type="AlphaFoldDB" id="A0A9D5CT88"/>
<dbReference type="PANTHER" id="PTHR11533">
    <property type="entry name" value="PROTEASE M1 ZINC METALLOPROTEASE"/>
    <property type="match status" value="1"/>
</dbReference>
<keyword evidence="4" id="KW-1185">Reference proteome</keyword>
<dbReference type="EMBL" id="JAGGNH010000003">
    <property type="protein sequence ID" value="KAJ0977920.1"/>
    <property type="molecule type" value="Genomic_DNA"/>
</dbReference>
<comment type="caution">
    <text evidence="3">The sequence shown here is derived from an EMBL/GenBank/DDBJ whole genome shotgun (WGS) entry which is preliminary data.</text>
</comment>
<organism evidence="3 4">
    <name type="scientific">Dioscorea zingiberensis</name>
    <dbReference type="NCBI Taxonomy" id="325984"/>
    <lineage>
        <taxon>Eukaryota</taxon>
        <taxon>Viridiplantae</taxon>
        <taxon>Streptophyta</taxon>
        <taxon>Embryophyta</taxon>
        <taxon>Tracheophyta</taxon>
        <taxon>Spermatophyta</taxon>
        <taxon>Magnoliopsida</taxon>
        <taxon>Liliopsida</taxon>
        <taxon>Dioscoreales</taxon>
        <taxon>Dioscoreaceae</taxon>
        <taxon>Dioscorea</taxon>
    </lineage>
</organism>
<name>A0A9D5CT88_9LILI</name>
<gene>
    <name evidence="3" type="ORF">J5N97_013394</name>
</gene>
<dbReference type="GO" id="GO:0070006">
    <property type="term" value="F:metalloaminopeptidase activity"/>
    <property type="evidence" value="ECO:0007669"/>
    <property type="project" value="TreeGrafter"/>
</dbReference>
<proteinExistence type="inferred from homology"/>
<evidence type="ECO:0000259" key="2">
    <source>
        <dbReference type="Pfam" id="PF11838"/>
    </source>
</evidence>
<dbReference type="Proteomes" id="UP001085076">
    <property type="component" value="Miscellaneous, Linkage group lg03"/>
</dbReference>
<feature type="domain" description="ERAP1-like C-terminal" evidence="2">
    <location>
        <begin position="1"/>
        <end position="103"/>
    </location>
</feature>
<dbReference type="GO" id="GO:0042277">
    <property type="term" value="F:peptide binding"/>
    <property type="evidence" value="ECO:0007669"/>
    <property type="project" value="TreeGrafter"/>
</dbReference>
<protein>
    <recommendedName>
        <fullName evidence="2">ERAP1-like C-terminal domain-containing protein</fullName>
    </recommendedName>
</protein>
<reference evidence="3" key="1">
    <citation type="submission" date="2021-03" db="EMBL/GenBank/DDBJ databases">
        <authorList>
            <person name="Li Z."/>
            <person name="Yang C."/>
        </authorList>
    </citation>
    <scope>NUCLEOTIDE SEQUENCE</scope>
    <source>
        <strain evidence="3">Dzin_1.0</strain>
        <tissue evidence="3">Leaf</tissue>
    </source>
</reference>
<reference evidence="3" key="2">
    <citation type="journal article" date="2022" name="Hortic Res">
        <title>The genome of Dioscorea zingiberensis sheds light on the biosynthesis, origin and evolution of the medicinally important diosgenin saponins.</title>
        <authorList>
            <person name="Li Y."/>
            <person name="Tan C."/>
            <person name="Li Z."/>
            <person name="Guo J."/>
            <person name="Li S."/>
            <person name="Chen X."/>
            <person name="Wang C."/>
            <person name="Dai X."/>
            <person name="Yang H."/>
            <person name="Song W."/>
            <person name="Hou L."/>
            <person name="Xu J."/>
            <person name="Tong Z."/>
            <person name="Xu A."/>
            <person name="Yuan X."/>
            <person name="Wang W."/>
            <person name="Yang Q."/>
            <person name="Chen L."/>
            <person name="Sun Z."/>
            <person name="Wang K."/>
            <person name="Pan B."/>
            <person name="Chen J."/>
            <person name="Bao Y."/>
            <person name="Liu F."/>
            <person name="Qi X."/>
            <person name="Gang D.R."/>
            <person name="Wen J."/>
            <person name="Li J."/>
        </authorList>
    </citation>
    <scope>NUCLEOTIDE SEQUENCE</scope>
    <source>
        <strain evidence="3">Dzin_1.0</strain>
    </source>
</reference>
<evidence type="ECO:0000256" key="1">
    <source>
        <dbReference type="ARBA" id="ARBA00010136"/>
    </source>
</evidence>
<dbReference type="GO" id="GO:0005615">
    <property type="term" value="C:extracellular space"/>
    <property type="evidence" value="ECO:0007669"/>
    <property type="project" value="TreeGrafter"/>
</dbReference>
<evidence type="ECO:0000313" key="3">
    <source>
        <dbReference type="EMBL" id="KAJ0977920.1"/>
    </source>
</evidence>
<accession>A0A9D5CT88</accession>
<dbReference type="OrthoDB" id="10031169at2759"/>
<dbReference type="Pfam" id="PF11838">
    <property type="entry name" value="ERAP1_C"/>
    <property type="match status" value="1"/>
</dbReference>
<evidence type="ECO:0000313" key="4">
    <source>
        <dbReference type="Proteomes" id="UP001085076"/>
    </source>
</evidence>
<dbReference type="PANTHER" id="PTHR11533:SF174">
    <property type="entry name" value="PUROMYCIN-SENSITIVE AMINOPEPTIDASE-RELATED"/>
    <property type="match status" value="1"/>
</dbReference>
<dbReference type="InterPro" id="IPR050344">
    <property type="entry name" value="Peptidase_M1_aminopeptidases"/>
</dbReference>
<sequence length="167" mass="19038">MLRGEILTDLAELGHEITINEVVRHFTAFLDDKHTPLLPPATRKAAYVIAMMQTINASNKLGYESLLRVYQETDLTQEKVCILDSLACCHDSVVVLDVLNVLLTSMFSSGKKANEIEAFFASRIKPSISRTLKQSLERVKNNARWIQRIKKDKDLGEIVRELAYRKY</sequence>
<dbReference type="GO" id="GO:0016020">
    <property type="term" value="C:membrane"/>
    <property type="evidence" value="ECO:0007669"/>
    <property type="project" value="TreeGrafter"/>
</dbReference>
<dbReference type="GO" id="GO:0043171">
    <property type="term" value="P:peptide catabolic process"/>
    <property type="evidence" value="ECO:0007669"/>
    <property type="project" value="TreeGrafter"/>
</dbReference>
<dbReference type="GO" id="GO:0008270">
    <property type="term" value="F:zinc ion binding"/>
    <property type="evidence" value="ECO:0007669"/>
    <property type="project" value="TreeGrafter"/>
</dbReference>
<dbReference type="InterPro" id="IPR024571">
    <property type="entry name" value="ERAP1-like_C_dom"/>
</dbReference>
<dbReference type="GO" id="GO:0005737">
    <property type="term" value="C:cytoplasm"/>
    <property type="evidence" value="ECO:0007669"/>
    <property type="project" value="TreeGrafter"/>
</dbReference>
<dbReference type="Gene3D" id="1.25.50.20">
    <property type="match status" value="2"/>
</dbReference>
<comment type="similarity">
    <text evidence="1">Belongs to the peptidase M1 family.</text>
</comment>